<feature type="coiled-coil region" evidence="5">
    <location>
        <begin position="86"/>
        <end position="127"/>
    </location>
</feature>
<evidence type="ECO:0000256" key="4">
    <source>
        <dbReference type="PROSITE-ProRule" id="PRU00175"/>
    </source>
</evidence>
<feature type="region of interest" description="Disordered" evidence="6">
    <location>
        <begin position="1"/>
        <end position="38"/>
    </location>
</feature>
<proteinExistence type="predicted"/>
<evidence type="ECO:0000313" key="8">
    <source>
        <dbReference type="EMBL" id="OJD25507.1"/>
    </source>
</evidence>
<protein>
    <recommendedName>
        <fullName evidence="7">RING-type domain-containing protein</fullName>
    </recommendedName>
</protein>
<keyword evidence="9" id="KW-1185">Reference proteome</keyword>
<dbReference type="PROSITE" id="PS50089">
    <property type="entry name" value="ZF_RING_2"/>
    <property type="match status" value="1"/>
</dbReference>
<dbReference type="EMBL" id="LGTZ01000364">
    <property type="protein sequence ID" value="OJD25507.1"/>
    <property type="molecule type" value="Genomic_DNA"/>
</dbReference>
<evidence type="ECO:0000256" key="1">
    <source>
        <dbReference type="ARBA" id="ARBA00022723"/>
    </source>
</evidence>
<evidence type="ECO:0000256" key="6">
    <source>
        <dbReference type="SAM" id="MobiDB-lite"/>
    </source>
</evidence>
<organism evidence="8 9">
    <name type="scientific">Blastomyces percursus</name>
    <dbReference type="NCBI Taxonomy" id="1658174"/>
    <lineage>
        <taxon>Eukaryota</taxon>
        <taxon>Fungi</taxon>
        <taxon>Dikarya</taxon>
        <taxon>Ascomycota</taxon>
        <taxon>Pezizomycotina</taxon>
        <taxon>Eurotiomycetes</taxon>
        <taxon>Eurotiomycetidae</taxon>
        <taxon>Onygenales</taxon>
        <taxon>Ajellomycetaceae</taxon>
        <taxon>Blastomyces</taxon>
    </lineage>
</organism>
<dbReference type="PROSITE" id="PS00518">
    <property type="entry name" value="ZF_RING_1"/>
    <property type="match status" value="1"/>
</dbReference>
<evidence type="ECO:0000256" key="5">
    <source>
        <dbReference type="SAM" id="Coils"/>
    </source>
</evidence>
<feature type="domain" description="RING-type" evidence="7">
    <location>
        <begin position="130"/>
        <end position="165"/>
    </location>
</feature>
<dbReference type="AlphaFoldDB" id="A0A1J9QZA5"/>
<dbReference type="InterPro" id="IPR017907">
    <property type="entry name" value="Znf_RING_CS"/>
</dbReference>
<name>A0A1J9QZA5_9EURO</name>
<gene>
    <name evidence="8" type="ORF">ACJ73_03130</name>
</gene>
<dbReference type="Gene3D" id="3.30.40.10">
    <property type="entry name" value="Zinc/RING finger domain, C3HC4 (zinc finger)"/>
    <property type="match status" value="1"/>
</dbReference>
<evidence type="ECO:0000256" key="2">
    <source>
        <dbReference type="ARBA" id="ARBA00022771"/>
    </source>
</evidence>
<keyword evidence="2 4" id="KW-0863">Zinc-finger</keyword>
<feature type="compositionally biased region" description="Basic and acidic residues" evidence="6">
    <location>
        <begin position="1"/>
        <end position="12"/>
    </location>
</feature>
<dbReference type="OrthoDB" id="4205714at2759"/>
<comment type="caution">
    <text evidence="8">The sequence shown here is derived from an EMBL/GenBank/DDBJ whole genome shotgun (WGS) entry which is preliminary data.</text>
</comment>
<evidence type="ECO:0000256" key="3">
    <source>
        <dbReference type="ARBA" id="ARBA00022833"/>
    </source>
</evidence>
<sequence>MASTDSPRDGLHDTIIISSDAEMDEHQSPARNLRRKRPRTDYSYSVYEALFDDPAPSELLKPPKKRKIPNLDTVLETANQGILDIFKVEHAKRKALKEEVQHLRAEMTRKDELINELETKVRELKHQCQCQICYTIPSGWRTLLCGHRYCPECLPPIGATCGTCRQVITGVIKSY</sequence>
<dbReference type="Proteomes" id="UP000242791">
    <property type="component" value="Unassembled WGS sequence"/>
</dbReference>
<dbReference type="InterPro" id="IPR013083">
    <property type="entry name" value="Znf_RING/FYVE/PHD"/>
</dbReference>
<dbReference type="STRING" id="1658174.A0A1J9QZA5"/>
<dbReference type="InterPro" id="IPR001841">
    <property type="entry name" value="Znf_RING"/>
</dbReference>
<reference evidence="8 9" key="1">
    <citation type="submission" date="2015-08" db="EMBL/GenBank/DDBJ databases">
        <title>Emmonsia species relationships and genome sequence.</title>
        <authorList>
            <person name="Cuomo C.A."/>
            <person name="Schwartz I.S."/>
            <person name="Kenyon C."/>
            <person name="De Hoog G.S."/>
            <person name="Govender N.P."/>
            <person name="Botha A."/>
            <person name="Moreno L."/>
            <person name="De Vries M."/>
            <person name="Munoz J.F."/>
            <person name="Stielow J.B."/>
        </authorList>
    </citation>
    <scope>NUCLEOTIDE SEQUENCE [LARGE SCALE GENOMIC DNA]</scope>
    <source>
        <strain evidence="8 9">EI222</strain>
    </source>
</reference>
<keyword evidence="1" id="KW-0479">Metal-binding</keyword>
<keyword evidence="5" id="KW-0175">Coiled coil</keyword>
<evidence type="ECO:0000313" key="9">
    <source>
        <dbReference type="Proteomes" id="UP000242791"/>
    </source>
</evidence>
<evidence type="ECO:0000259" key="7">
    <source>
        <dbReference type="PROSITE" id="PS50089"/>
    </source>
</evidence>
<dbReference type="VEuPathDB" id="FungiDB:ACJ73_03130"/>
<dbReference type="GO" id="GO:0008270">
    <property type="term" value="F:zinc ion binding"/>
    <property type="evidence" value="ECO:0007669"/>
    <property type="project" value="UniProtKB-KW"/>
</dbReference>
<dbReference type="SUPFAM" id="SSF57850">
    <property type="entry name" value="RING/U-box"/>
    <property type="match status" value="1"/>
</dbReference>
<accession>A0A1J9QZA5</accession>
<keyword evidence="3" id="KW-0862">Zinc</keyword>